<comment type="caution">
    <text evidence="2">The sequence shown here is derived from an EMBL/GenBank/DDBJ whole genome shotgun (WGS) entry which is preliminary data.</text>
</comment>
<organism evidence="2 3">
    <name type="scientific">Allgaiera indica</name>
    <dbReference type="NCBI Taxonomy" id="765699"/>
    <lineage>
        <taxon>Bacteria</taxon>
        <taxon>Pseudomonadati</taxon>
        <taxon>Pseudomonadota</taxon>
        <taxon>Alphaproteobacteria</taxon>
        <taxon>Rhodobacterales</taxon>
        <taxon>Paracoccaceae</taxon>
        <taxon>Allgaiera</taxon>
    </lineage>
</organism>
<proteinExistence type="predicted"/>
<name>A0AAN4UPM6_9RHOB</name>
<dbReference type="AlphaFoldDB" id="A0AAN4UPM6"/>
<protein>
    <submittedName>
        <fullName evidence="2">Uncharacterized protein</fullName>
    </submittedName>
</protein>
<evidence type="ECO:0000313" key="2">
    <source>
        <dbReference type="EMBL" id="GHE00333.1"/>
    </source>
</evidence>
<gene>
    <name evidence="2" type="ORF">GCM10008024_11420</name>
</gene>
<reference evidence="2" key="2">
    <citation type="submission" date="2023-06" db="EMBL/GenBank/DDBJ databases">
        <authorList>
            <person name="Sun Q."/>
            <person name="Zhou Y."/>
        </authorList>
    </citation>
    <scope>NUCLEOTIDE SEQUENCE</scope>
    <source>
        <strain evidence="2">CGMCC 1.10859</strain>
    </source>
</reference>
<evidence type="ECO:0000256" key="1">
    <source>
        <dbReference type="SAM" id="Phobius"/>
    </source>
</evidence>
<evidence type="ECO:0000313" key="3">
    <source>
        <dbReference type="Proteomes" id="UP000634647"/>
    </source>
</evidence>
<feature type="transmembrane region" description="Helical" evidence="1">
    <location>
        <begin position="113"/>
        <end position="134"/>
    </location>
</feature>
<dbReference type="EMBL" id="BNAB01000004">
    <property type="protein sequence ID" value="GHE00333.1"/>
    <property type="molecule type" value="Genomic_DNA"/>
</dbReference>
<keyword evidence="1" id="KW-0812">Transmembrane</keyword>
<feature type="transmembrane region" description="Helical" evidence="1">
    <location>
        <begin position="21"/>
        <end position="45"/>
    </location>
</feature>
<feature type="transmembrane region" description="Helical" evidence="1">
    <location>
        <begin position="51"/>
        <end position="71"/>
    </location>
</feature>
<keyword evidence="1" id="KW-0472">Membrane</keyword>
<sequence length="145" mass="15550">MNDMANLSSSRKKVNISTAIMGPPVVMLIIDWFALMVPVVTLYGAEIVVSWLGAIYGCIIAGGLLSGPLTSMKDFEDYEPNDIAWLATGIAVGVFVPFAVVPLMQLTSNFHSLLAYFLVAVFAATAPSDCITIVRSIAKRLAKHS</sequence>
<keyword evidence="1" id="KW-1133">Transmembrane helix</keyword>
<accession>A0AAN4UPM6</accession>
<dbReference type="Proteomes" id="UP000634647">
    <property type="component" value="Unassembled WGS sequence"/>
</dbReference>
<feature type="transmembrane region" description="Helical" evidence="1">
    <location>
        <begin position="83"/>
        <end position="101"/>
    </location>
</feature>
<reference evidence="2" key="1">
    <citation type="journal article" date="2014" name="Int. J. Syst. Evol. Microbiol.">
        <title>Complete genome sequence of Corynebacterium casei LMG S-19264T (=DSM 44701T), isolated from a smear-ripened cheese.</title>
        <authorList>
            <consortium name="US DOE Joint Genome Institute (JGI-PGF)"/>
            <person name="Walter F."/>
            <person name="Albersmeier A."/>
            <person name="Kalinowski J."/>
            <person name="Ruckert C."/>
        </authorList>
    </citation>
    <scope>NUCLEOTIDE SEQUENCE</scope>
    <source>
        <strain evidence="2">CGMCC 1.10859</strain>
    </source>
</reference>